<comment type="caution">
    <text evidence="1">The sequence shown here is derived from an EMBL/GenBank/DDBJ whole genome shotgun (WGS) entry which is preliminary data.</text>
</comment>
<dbReference type="EMBL" id="CAJOBP010002987">
    <property type="protein sequence ID" value="CAF4384627.1"/>
    <property type="molecule type" value="Genomic_DNA"/>
</dbReference>
<organism evidence="1 3">
    <name type="scientific">Rotaria socialis</name>
    <dbReference type="NCBI Taxonomy" id="392032"/>
    <lineage>
        <taxon>Eukaryota</taxon>
        <taxon>Metazoa</taxon>
        <taxon>Spiralia</taxon>
        <taxon>Gnathifera</taxon>
        <taxon>Rotifera</taxon>
        <taxon>Eurotatoria</taxon>
        <taxon>Bdelloidea</taxon>
        <taxon>Philodinida</taxon>
        <taxon>Philodinidae</taxon>
        <taxon>Rotaria</taxon>
    </lineage>
</organism>
<reference evidence="1" key="1">
    <citation type="submission" date="2021-02" db="EMBL/GenBank/DDBJ databases">
        <authorList>
            <person name="Nowell W R."/>
        </authorList>
    </citation>
    <scope>NUCLEOTIDE SEQUENCE</scope>
</reference>
<evidence type="ECO:0000313" key="4">
    <source>
        <dbReference type="Proteomes" id="UP000663873"/>
    </source>
</evidence>
<proteinExistence type="predicted"/>
<name>A0A817SNX1_9BILA</name>
<protein>
    <submittedName>
        <fullName evidence="1">Uncharacterized protein</fullName>
    </submittedName>
</protein>
<dbReference type="Proteomes" id="UP000663873">
    <property type="component" value="Unassembled WGS sequence"/>
</dbReference>
<accession>A0A817SNX1</accession>
<sequence>MKDSTKEYVKQDSFTNYDDEFTMSDQQSSIKNFEKSDDSCRKLTLMDVDQALHTLKIHSNSSRKRTLSSNDTTSTRVFVQEYDCCRLRQASSSSHLLLPLARRGRSVFSSRSNRLLCSNCTKIKQQQQIDILQRQEKQKFHSNHTFQITINLDLSSEEQNALNSHQYESSKTLVWNTNRSHGNNLNLSYDAQSLDETGRKNLLDQTVKKLQIILNNQSTTIEEQNPETTSHLLQTTINILSSSQNSI</sequence>
<dbReference type="EMBL" id="CAJNXB010003059">
    <property type="protein sequence ID" value="CAF3293558.1"/>
    <property type="molecule type" value="Genomic_DNA"/>
</dbReference>
<dbReference type="Proteomes" id="UP000663825">
    <property type="component" value="Unassembled WGS sequence"/>
</dbReference>
<dbReference type="AlphaFoldDB" id="A0A817SNX1"/>
<gene>
    <name evidence="1" type="ORF">TIS948_LOCUS17728</name>
    <name evidence="2" type="ORF">UJA718_LOCUS17994</name>
</gene>
<evidence type="ECO:0000313" key="1">
    <source>
        <dbReference type="EMBL" id="CAF3293558.1"/>
    </source>
</evidence>
<keyword evidence="4" id="KW-1185">Reference proteome</keyword>
<evidence type="ECO:0000313" key="2">
    <source>
        <dbReference type="EMBL" id="CAF4384627.1"/>
    </source>
</evidence>
<dbReference type="OrthoDB" id="10055555at2759"/>
<evidence type="ECO:0000313" key="3">
    <source>
        <dbReference type="Proteomes" id="UP000663825"/>
    </source>
</evidence>